<evidence type="ECO:0000256" key="9">
    <source>
        <dbReference type="ARBA" id="ARBA00023201"/>
    </source>
</evidence>
<keyword evidence="10 11" id="KW-0407">Ion channel</keyword>
<reference evidence="13" key="1">
    <citation type="submission" date="2016-11" db="UniProtKB">
        <authorList>
            <consortium name="WormBaseParasite"/>
        </authorList>
    </citation>
    <scope>IDENTIFICATION</scope>
</reference>
<comment type="similarity">
    <text evidence="11">Belongs to the amiloride-sensitive sodium channel (TC 1.A.6) family.</text>
</comment>
<proteinExistence type="inferred from homology"/>
<evidence type="ECO:0000256" key="8">
    <source>
        <dbReference type="ARBA" id="ARBA00023136"/>
    </source>
</evidence>
<keyword evidence="12" id="KW-1185">Reference proteome</keyword>
<evidence type="ECO:0000256" key="11">
    <source>
        <dbReference type="RuleBase" id="RU000679"/>
    </source>
</evidence>
<organism evidence="12 13">
    <name type="scientific">Macrostomum lignano</name>
    <dbReference type="NCBI Taxonomy" id="282301"/>
    <lineage>
        <taxon>Eukaryota</taxon>
        <taxon>Metazoa</taxon>
        <taxon>Spiralia</taxon>
        <taxon>Lophotrochozoa</taxon>
        <taxon>Platyhelminthes</taxon>
        <taxon>Rhabditophora</taxon>
        <taxon>Macrostomorpha</taxon>
        <taxon>Macrostomida</taxon>
        <taxon>Macrostomidae</taxon>
        <taxon>Macrostomum</taxon>
    </lineage>
</organism>
<accession>A0A1I8IY29</accession>
<name>A0A1I8IY29_9PLAT</name>
<protein>
    <submittedName>
        <fullName evidence="13">DOMON domain-containing protein</fullName>
    </submittedName>
</protein>
<keyword evidence="2 11" id="KW-0813">Transport</keyword>
<dbReference type="GO" id="GO:0005272">
    <property type="term" value="F:sodium channel activity"/>
    <property type="evidence" value="ECO:0007669"/>
    <property type="project" value="UniProtKB-KW"/>
</dbReference>
<evidence type="ECO:0000256" key="4">
    <source>
        <dbReference type="ARBA" id="ARBA00022692"/>
    </source>
</evidence>
<evidence type="ECO:0000313" key="12">
    <source>
        <dbReference type="Proteomes" id="UP000095280"/>
    </source>
</evidence>
<comment type="subcellular location">
    <subcellularLocation>
        <location evidence="1">Membrane</location>
        <topology evidence="1">Multi-pass membrane protein</topology>
    </subcellularLocation>
</comment>
<keyword evidence="5" id="KW-1133">Transmembrane helix</keyword>
<evidence type="ECO:0000256" key="1">
    <source>
        <dbReference type="ARBA" id="ARBA00004141"/>
    </source>
</evidence>
<dbReference type="GO" id="GO:0016020">
    <property type="term" value="C:membrane"/>
    <property type="evidence" value="ECO:0007669"/>
    <property type="project" value="UniProtKB-SubCell"/>
</dbReference>
<keyword evidence="9 11" id="KW-0739">Sodium transport</keyword>
<keyword evidence="8" id="KW-0472">Membrane</keyword>
<keyword evidence="3 11" id="KW-0894">Sodium channel</keyword>
<evidence type="ECO:0000256" key="3">
    <source>
        <dbReference type="ARBA" id="ARBA00022461"/>
    </source>
</evidence>
<evidence type="ECO:0000256" key="10">
    <source>
        <dbReference type="ARBA" id="ARBA00023303"/>
    </source>
</evidence>
<dbReference type="Proteomes" id="UP000095280">
    <property type="component" value="Unplaced"/>
</dbReference>
<dbReference type="Pfam" id="PF00858">
    <property type="entry name" value="ASC"/>
    <property type="match status" value="1"/>
</dbReference>
<dbReference type="InterPro" id="IPR001873">
    <property type="entry name" value="ENaC"/>
</dbReference>
<evidence type="ECO:0000256" key="7">
    <source>
        <dbReference type="ARBA" id="ARBA00023065"/>
    </source>
</evidence>
<keyword evidence="7 11" id="KW-0406">Ion transport</keyword>
<dbReference type="Gene3D" id="2.60.470.10">
    <property type="entry name" value="Acid-sensing ion channels like domains"/>
    <property type="match status" value="1"/>
</dbReference>
<dbReference type="AlphaFoldDB" id="A0A1I8IY29"/>
<keyword evidence="6" id="KW-0915">Sodium</keyword>
<evidence type="ECO:0000313" key="13">
    <source>
        <dbReference type="WBParaSite" id="maker-uti_cns_0019217-snap-gene-0.4-mRNA-1"/>
    </source>
</evidence>
<dbReference type="WBParaSite" id="maker-uti_cns_0019217-snap-gene-0.4-mRNA-1">
    <property type="protein sequence ID" value="maker-uti_cns_0019217-snap-gene-0.4-mRNA-1"/>
    <property type="gene ID" value="maker-uti_cns_0019217-snap-gene-0.4"/>
</dbReference>
<evidence type="ECO:0000256" key="6">
    <source>
        <dbReference type="ARBA" id="ARBA00023053"/>
    </source>
</evidence>
<evidence type="ECO:0000256" key="2">
    <source>
        <dbReference type="ARBA" id="ARBA00022448"/>
    </source>
</evidence>
<sequence length="144" mass="16552">VTRFVFDPNLLLKYLGHKREYFIVRCRYKGVTCSYSDFSGFWDSKYGNCFRFQPSDQLLDATKDIVEFQLELILFTDTAPVVTNINSNTIYGMLTAGITFEGEYDASKSGGAILFYGDKDHYPRDFINLSPGVQSYVDFQMVEH</sequence>
<evidence type="ECO:0000256" key="5">
    <source>
        <dbReference type="ARBA" id="ARBA00022989"/>
    </source>
</evidence>
<keyword evidence="4 11" id="KW-0812">Transmembrane</keyword>